<dbReference type="InterPro" id="IPR004344">
    <property type="entry name" value="TTL/TTLL_fam"/>
</dbReference>
<keyword evidence="3 5" id="KW-1133">Transmembrane helix</keyword>
<keyword evidence="2 5" id="KW-0812">Transmembrane</keyword>
<dbReference type="InterPro" id="IPR003018">
    <property type="entry name" value="GAF"/>
</dbReference>
<dbReference type="Pfam" id="PF03133">
    <property type="entry name" value="TTL"/>
    <property type="match status" value="1"/>
</dbReference>
<evidence type="ECO:0000256" key="5">
    <source>
        <dbReference type="SAM" id="Phobius"/>
    </source>
</evidence>
<comment type="subcellular location">
    <subcellularLocation>
        <location evidence="1">Membrane</location>
        <topology evidence="1">Multi-pass membrane protein</topology>
    </subcellularLocation>
</comment>
<name>A0ABP0NG96_9DINO</name>
<keyword evidence="8" id="KW-1185">Reference proteome</keyword>
<dbReference type="Gene3D" id="3.30.470.20">
    <property type="entry name" value="ATP-grasp fold, B domain"/>
    <property type="match status" value="1"/>
</dbReference>
<dbReference type="SUPFAM" id="SSF55781">
    <property type="entry name" value="GAF domain-like"/>
    <property type="match status" value="1"/>
</dbReference>
<dbReference type="Gene3D" id="3.30.450.40">
    <property type="match status" value="1"/>
</dbReference>
<organism evidence="7 8">
    <name type="scientific">Durusdinium trenchii</name>
    <dbReference type="NCBI Taxonomy" id="1381693"/>
    <lineage>
        <taxon>Eukaryota</taxon>
        <taxon>Sar</taxon>
        <taxon>Alveolata</taxon>
        <taxon>Dinophyceae</taxon>
        <taxon>Suessiales</taxon>
        <taxon>Symbiodiniaceae</taxon>
        <taxon>Durusdinium</taxon>
    </lineage>
</organism>
<dbReference type="InterPro" id="IPR019537">
    <property type="entry name" value="TMEM65"/>
</dbReference>
<dbReference type="InterPro" id="IPR029016">
    <property type="entry name" value="GAF-like_dom_sf"/>
</dbReference>
<reference evidence="7 8" key="1">
    <citation type="submission" date="2024-02" db="EMBL/GenBank/DDBJ databases">
        <authorList>
            <person name="Chen Y."/>
            <person name="Shah S."/>
            <person name="Dougan E. K."/>
            <person name="Thang M."/>
            <person name="Chan C."/>
        </authorList>
    </citation>
    <scope>NUCLEOTIDE SEQUENCE [LARGE SCALE GENOMIC DNA]</scope>
</reference>
<evidence type="ECO:0000256" key="2">
    <source>
        <dbReference type="ARBA" id="ARBA00022692"/>
    </source>
</evidence>
<dbReference type="PANTHER" id="PTHR21706">
    <property type="entry name" value="TRANSMEMBRANE PROTEIN 65"/>
    <property type="match status" value="1"/>
</dbReference>
<comment type="caution">
    <text evidence="7">The sequence shown here is derived from an EMBL/GenBank/DDBJ whole genome shotgun (WGS) entry which is preliminary data.</text>
</comment>
<protein>
    <recommendedName>
        <fullName evidence="6">GAF domain-containing protein</fullName>
    </recommendedName>
</protein>
<sequence length="896" mass="99773">MAIFHRALARRLSLAPPRLFGRVGGVRFSSGASEVPKPTQLQMRRLFITSAVPFVAFGIVDQSVLLYAGDAIDNTLGVTLGLPTMAAAAMGQVVSDTCGVAFGGTIEAAALKLGLPLPGLTDAQQRLGSVKRTSTLGGVCGVILGCFIGMGNLLIIDLKAAERAKKEKELAKIMKTVMEDGRAALECDRATLWAVEEDCNELWSTFASGVDGSLRIPKSESSIAGWVACNNQMVNIPDVTKDDRWARKTNSDYEIKSMLCAPVVVEDKVVAVIQLLNKLNPQGKTVIFDGPDERALKMMAGAMQSNYTILDWLSSQWPTFRILHRMQFSLLPKEAADVEEGYWMQKDLVPLEADTGRPMRFVFNVGFYRPDALYIDAAADIVSTDMLRTLPAFFGLLMARPGERWNLGLAYTSNDYADLIPSKDLWRLHASKQKLLYMPELQEVLGEKDQQCRVYYEALNRWQVSGKLASQVGGMPQCFDMPTAATKLKAFAAKQDRMAFVRKPEGAWGGRGIEIRFGIDDLIPDGQEHEATGTCEFQPLEDAQCLGLTEADDPQAFASKEACSDSCCKMGLRCEAWNWRKTEGCWVGSPRYCTPSNPFYLGGWKGGRRLPTVAASSAKQRAVVQQYIVDPVQYRLEGIWPPITVKTDIRIYGTVVSMDPFRFYVSEYGYFRSGFLEKNYSAQRNEDFEDLLMHVTHHIPKIEAGTYQCPTAPSWEHPEGAEHDAGSGGSLHKWFRIAEEQNGLDRREVWKNIKLSLAVFLLSAREKLNCASNAVPHACGSVGFHFFSDLVVDRQGRAWLMEIHPTLAIKSPGLGDPEAGWVEVLTRSTRQGTLGSLAMSFLGWADLPYRQWAESLLKAKLLSRHRWWLEVRGLERHLQQQRRLMPGLVLWDVKLT</sequence>
<accession>A0ABP0NG96</accession>
<evidence type="ECO:0000256" key="3">
    <source>
        <dbReference type="ARBA" id="ARBA00022989"/>
    </source>
</evidence>
<keyword evidence="4 5" id="KW-0472">Membrane</keyword>
<evidence type="ECO:0000256" key="4">
    <source>
        <dbReference type="ARBA" id="ARBA00023136"/>
    </source>
</evidence>
<evidence type="ECO:0000313" key="7">
    <source>
        <dbReference type="EMBL" id="CAK9062815.1"/>
    </source>
</evidence>
<evidence type="ECO:0000256" key="1">
    <source>
        <dbReference type="ARBA" id="ARBA00004141"/>
    </source>
</evidence>
<proteinExistence type="predicted"/>
<dbReference type="Pfam" id="PF01590">
    <property type="entry name" value="GAF"/>
    <property type="match status" value="1"/>
</dbReference>
<dbReference type="SMART" id="SM00065">
    <property type="entry name" value="GAF"/>
    <property type="match status" value="1"/>
</dbReference>
<dbReference type="PANTHER" id="PTHR21706:SF15">
    <property type="entry name" value="TRANSMEMBRANE PROTEIN 65"/>
    <property type="match status" value="1"/>
</dbReference>
<feature type="domain" description="GAF" evidence="6">
    <location>
        <begin position="169"/>
        <end position="314"/>
    </location>
</feature>
<evidence type="ECO:0000259" key="6">
    <source>
        <dbReference type="SMART" id="SM00065"/>
    </source>
</evidence>
<feature type="transmembrane region" description="Helical" evidence="5">
    <location>
        <begin position="136"/>
        <end position="156"/>
    </location>
</feature>
<evidence type="ECO:0000313" key="8">
    <source>
        <dbReference type="Proteomes" id="UP001642484"/>
    </source>
</evidence>
<dbReference type="Proteomes" id="UP001642484">
    <property type="component" value="Unassembled WGS sequence"/>
</dbReference>
<dbReference type="Pfam" id="PF10507">
    <property type="entry name" value="TMEM65"/>
    <property type="match status" value="1"/>
</dbReference>
<gene>
    <name evidence="7" type="ORF">CCMP2556_LOCUS30884</name>
</gene>
<dbReference type="EMBL" id="CAXAMN010021729">
    <property type="protein sequence ID" value="CAK9062815.1"/>
    <property type="molecule type" value="Genomic_DNA"/>
</dbReference>